<name>A0A9D7FKJ6_9RHOO</name>
<evidence type="ECO:0008006" key="3">
    <source>
        <dbReference type="Google" id="ProtNLM"/>
    </source>
</evidence>
<organism evidence="1 2">
    <name type="scientific">Candidatus Propionivibrio dominans</name>
    <dbReference type="NCBI Taxonomy" id="2954373"/>
    <lineage>
        <taxon>Bacteria</taxon>
        <taxon>Pseudomonadati</taxon>
        <taxon>Pseudomonadota</taxon>
        <taxon>Betaproteobacteria</taxon>
        <taxon>Rhodocyclales</taxon>
        <taxon>Rhodocyclaceae</taxon>
        <taxon>Propionivibrio</taxon>
    </lineage>
</organism>
<evidence type="ECO:0000313" key="2">
    <source>
        <dbReference type="Proteomes" id="UP000886602"/>
    </source>
</evidence>
<protein>
    <recommendedName>
        <fullName evidence="3">Transposase</fullName>
    </recommendedName>
</protein>
<accession>A0A9D7FKJ6</accession>
<sequence length="94" mass="9834">MGANQTGARGLGLHLHSTLVVSTEGVPLGVLNAQFTAPVTKSEQDKRPAHEIPIEEKKSFAWIAGLRECVSLAKSSSHAPGLCDGPGSGFLRTL</sequence>
<proteinExistence type="predicted"/>
<dbReference type="Proteomes" id="UP000886602">
    <property type="component" value="Unassembled WGS sequence"/>
</dbReference>
<dbReference type="Gene3D" id="3.90.350.10">
    <property type="entry name" value="Transposase Inhibitor Protein From Tn5, Chain A, domain 1"/>
    <property type="match status" value="1"/>
</dbReference>
<dbReference type="AlphaFoldDB" id="A0A9D7FKJ6"/>
<reference evidence="1" key="1">
    <citation type="submission" date="2020-10" db="EMBL/GenBank/DDBJ databases">
        <title>Connecting structure to function with the recovery of over 1000 high-quality activated sludge metagenome-assembled genomes encoding full-length rRNA genes using long-read sequencing.</title>
        <authorList>
            <person name="Singleton C.M."/>
            <person name="Petriglieri F."/>
            <person name="Kristensen J.M."/>
            <person name="Kirkegaard R.H."/>
            <person name="Michaelsen T.Y."/>
            <person name="Andersen M.H."/>
            <person name="Karst S.M."/>
            <person name="Dueholm M.S."/>
            <person name="Nielsen P.H."/>
            <person name="Albertsen M."/>
        </authorList>
    </citation>
    <scope>NUCLEOTIDE SEQUENCE</scope>
    <source>
        <strain evidence="1">EsbW_18-Q3-R4-48_MAXAC.044</strain>
    </source>
</reference>
<gene>
    <name evidence="1" type="ORF">IPJ48_10865</name>
</gene>
<evidence type="ECO:0000313" key="1">
    <source>
        <dbReference type="EMBL" id="MBK7423551.1"/>
    </source>
</evidence>
<dbReference type="EMBL" id="JADJNC010000015">
    <property type="protein sequence ID" value="MBK7423551.1"/>
    <property type="molecule type" value="Genomic_DNA"/>
</dbReference>
<comment type="caution">
    <text evidence="1">The sequence shown here is derived from an EMBL/GenBank/DDBJ whole genome shotgun (WGS) entry which is preliminary data.</text>
</comment>